<proteinExistence type="predicted"/>
<organism evidence="1 2">
    <name type="scientific">Russula earlei</name>
    <dbReference type="NCBI Taxonomy" id="71964"/>
    <lineage>
        <taxon>Eukaryota</taxon>
        <taxon>Fungi</taxon>
        <taxon>Dikarya</taxon>
        <taxon>Basidiomycota</taxon>
        <taxon>Agaricomycotina</taxon>
        <taxon>Agaricomycetes</taxon>
        <taxon>Russulales</taxon>
        <taxon>Russulaceae</taxon>
        <taxon>Russula</taxon>
    </lineage>
</organism>
<evidence type="ECO:0000313" key="2">
    <source>
        <dbReference type="Proteomes" id="UP001207468"/>
    </source>
</evidence>
<dbReference type="EMBL" id="JAGFNK010000128">
    <property type="protein sequence ID" value="KAI9507364.1"/>
    <property type="molecule type" value="Genomic_DNA"/>
</dbReference>
<keyword evidence="2" id="KW-1185">Reference proteome</keyword>
<protein>
    <submittedName>
        <fullName evidence="1">Uncharacterized protein</fullName>
    </submittedName>
</protein>
<gene>
    <name evidence="1" type="ORF">F5148DRAFT_120411</name>
</gene>
<accession>A0ACC0U6P7</accession>
<reference evidence="1" key="1">
    <citation type="submission" date="2021-03" db="EMBL/GenBank/DDBJ databases">
        <title>Evolutionary priming and transition to the ectomycorrhizal habit in an iconic lineage of mushroom-forming fungi: is preadaptation a requirement?</title>
        <authorList>
            <consortium name="DOE Joint Genome Institute"/>
            <person name="Looney B.P."/>
            <person name="Miyauchi S."/>
            <person name="Morin E."/>
            <person name="Drula E."/>
            <person name="Courty P.E."/>
            <person name="Chicoki N."/>
            <person name="Fauchery L."/>
            <person name="Kohler A."/>
            <person name="Kuo A."/>
            <person name="LaButti K."/>
            <person name="Pangilinan J."/>
            <person name="Lipzen A."/>
            <person name="Riley R."/>
            <person name="Andreopoulos W."/>
            <person name="He G."/>
            <person name="Johnson J."/>
            <person name="Barry K.W."/>
            <person name="Grigoriev I.V."/>
            <person name="Nagy L."/>
            <person name="Hibbett D."/>
            <person name="Henrissat B."/>
            <person name="Matheny P.B."/>
            <person name="Labbe J."/>
            <person name="Martin A.F."/>
        </authorList>
    </citation>
    <scope>NUCLEOTIDE SEQUENCE</scope>
    <source>
        <strain evidence="1">BPL698</strain>
    </source>
</reference>
<comment type="caution">
    <text evidence="1">The sequence shown here is derived from an EMBL/GenBank/DDBJ whole genome shotgun (WGS) entry which is preliminary data.</text>
</comment>
<evidence type="ECO:0000313" key="1">
    <source>
        <dbReference type="EMBL" id="KAI9507364.1"/>
    </source>
</evidence>
<dbReference type="Proteomes" id="UP001207468">
    <property type="component" value="Unassembled WGS sequence"/>
</dbReference>
<name>A0ACC0U6P7_9AGAM</name>
<sequence length="482" mass="53690">MGDHQPEFSYYQIGGFRPNLSLQGALQYDMHKLAQAIFGSESSVELVLGIRPSGASSILISSSQWVKKEGFHHPGTPQPASNFLSLSPLKFNNAFQLARKLSALKPKGKRRGEDDSATNKAYLGQVGQSGQFRSAFEHNRLLFHTSKPSSSFWKFGLSRSSPWASAQLISLFFNEWSHEKGVLLDIGWSSMTCGTYPPTFGTSVHLEIEEKQRFGNRGKQRAVRARRTRALQLANLDFAQAFKHGQTEVLKLSNVAARVQDLLRCDRPLILLVHDESNVRTVLGDLGVDTSDFSSGLESLLRPEFRGTFCSQSTFRDSRRRSRSPRRGQASRDQLRRTPPRTPLSVSLVDVRQMYITLRTRYTDSSASLVAIATELGIQADDRNICAGNESRLLAAMWSSMASGPAIDEQYEARWGVNAVAIRPAAGGSLAELAPPLDPGDVTFDPNDLAPVSSITEGQTRRRVQMMEWDDLDDEEEEFYDR</sequence>